<dbReference type="InterPro" id="IPR000836">
    <property type="entry name" value="PRTase_dom"/>
</dbReference>
<evidence type="ECO:0000313" key="18">
    <source>
        <dbReference type="Proteomes" id="UP000698963"/>
    </source>
</evidence>
<keyword evidence="10 15" id="KW-0660">Purine salvage</keyword>
<dbReference type="PANTHER" id="PTHR43340:SF1">
    <property type="entry name" value="HYPOXANTHINE PHOSPHORIBOSYLTRANSFERASE"/>
    <property type="match status" value="1"/>
</dbReference>
<organism evidence="17 18">
    <name type="scientific">Mailhella massiliensis</name>
    <dbReference type="NCBI Taxonomy" id="1903261"/>
    <lineage>
        <taxon>Bacteria</taxon>
        <taxon>Pseudomonadati</taxon>
        <taxon>Thermodesulfobacteriota</taxon>
        <taxon>Desulfovibrionia</taxon>
        <taxon>Desulfovibrionales</taxon>
        <taxon>Desulfovibrionaceae</taxon>
        <taxon>Mailhella</taxon>
    </lineage>
</organism>
<dbReference type="EC" id="2.4.2.8" evidence="5 15"/>
<evidence type="ECO:0000256" key="7">
    <source>
        <dbReference type="ARBA" id="ARBA00022676"/>
    </source>
</evidence>
<evidence type="ECO:0000256" key="5">
    <source>
        <dbReference type="ARBA" id="ARBA00011895"/>
    </source>
</evidence>
<evidence type="ECO:0000256" key="4">
    <source>
        <dbReference type="ARBA" id="ARBA00008391"/>
    </source>
</evidence>
<evidence type="ECO:0000256" key="2">
    <source>
        <dbReference type="ARBA" id="ARBA00004496"/>
    </source>
</evidence>
<dbReference type="PANTHER" id="PTHR43340">
    <property type="entry name" value="HYPOXANTHINE-GUANINE PHOSPHORIBOSYLTRANSFERASE"/>
    <property type="match status" value="1"/>
</dbReference>
<name>A0A921AUA2_9BACT</name>
<keyword evidence="12 15" id="KW-0460">Magnesium</keyword>
<dbReference type="GO" id="GO:0032264">
    <property type="term" value="P:IMP salvage"/>
    <property type="evidence" value="ECO:0007669"/>
    <property type="project" value="TreeGrafter"/>
</dbReference>
<dbReference type="GO" id="GO:0006178">
    <property type="term" value="P:guanine salvage"/>
    <property type="evidence" value="ECO:0007669"/>
    <property type="project" value="TreeGrafter"/>
</dbReference>
<dbReference type="GO" id="GO:0004422">
    <property type="term" value="F:hypoxanthine phosphoribosyltransferase activity"/>
    <property type="evidence" value="ECO:0007669"/>
    <property type="project" value="InterPro"/>
</dbReference>
<dbReference type="GO" id="GO:0000287">
    <property type="term" value="F:magnesium ion binding"/>
    <property type="evidence" value="ECO:0007669"/>
    <property type="project" value="TreeGrafter"/>
</dbReference>
<protein>
    <recommendedName>
        <fullName evidence="5 15">Hypoxanthine phosphoribosyltransferase</fullName>
        <ecNumber evidence="5 15">2.4.2.8</ecNumber>
    </recommendedName>
</protein>
<dbReference type="GO" id="GO:0052657">
    <property type="term" value="F:guanine phosphoribosyltransferase activity"/>
    <property type="evidence" value="ECO:0007669"/>
    <property type="project" value="UniProtKB-ARBA"/>
</dbReference>
<dbReference type="FunFam" id="3.40.50.2020:FF:000006">
    <property type="entry name" value="Hypoxanthine phosphoribosyltransferase"/>
    <property type="match status" value="1"/>
</dbReference>
<evidence type="ECO:0000256" key="3">
    <source>
        <dbReference type="ARBA" id="ARBA00004669"/>
    </source>
</evidence>
<keyword evidence="9 15" id="KW-0479">Metal-binding</keyword>
<comment type="cofactor">
    <cofactor evidence="1 15">
        <name>Mg(2+)</name>
        <dbReference type="ChEBI" id="CHEBI:18420"/>
    </cofactor>
</comment>
<dbReference type="AlphaFoldDB" id="A0A921AUA2"/>
<dbReference type="RefSeq" id="WP_304120377.1">
    <property type="nucleotide sequence ID" value="NZ_DYZA01000019.1"/>
</dbReference>
<evidence type="ECO:0000259" key="16">
    <source>
        <dbReference type="Pfam" id="PF00156"/>
    </source>
</evidence>
<gene>
    <name evidence="17" type="primary">hpt</name>
    <name evidence="17" type="ORF">K8W16_00965</name>
</gene>
<keyword evidence="6 15" id="KW-0963">Cytoplasm</keyword>
<dbReference type="InterPro" id="IPR029057">
    <property type="entry name" value="PRTase-like"/>
</dbReference>
<evidence type="ECO:0000256" key="6">
    <source>
        <dbReference type="ARBA" id="ARBA00022490"/>
    </source>
</evidence>
<comment type="catalytic activity">
    <reaction evidence="13">
        <text>GMP + diphosphate = guanine + 5-phospho-alpha-D-ribose 1-diphosphate</text>
        <dbReference type="Rhea" id="RHEA:25424"/>
        <dbReference type="ChEBI" id="CHEBI:16235"/>
        <dbReference type="ChEBI" id="CHEBI:33019"/>
        <dbReference type="ChEBI" id="CHEBI:58017"/>
        <dbReference type="ChEBI" id="CHEBI:58115"/>
        <dbReference type="EC" id="2.4.2.8"/>
    </reaction>
    <physiologicalReaction direction="right-to-left" evidence="13">
        <dbReference type="Rhea" id="RHEA:25426"/>
    </physiologicalReaction>
</comment>
<dbReference type="InterPro" id="IPR005904">
    <property type="entry name" value="Hxn_phspho_trans"/>
</dbReference>
<evidence type="ECO:0000256" key="14">
    <source>
        <dbReference type="ARBA" id="ARBA00049402"/>
    </source>
</evidence>
<dbReference type="NCBIfam" id="TIGR01203">
    <property type="entry name" value="HGPRTase"/>
    <property type="match status" value="1"/>
</dbReference>
<evidence type="ECO:0000256" key="13">
    <source>
        <dbReference type="ARBA" id="ARBA00048811"/>
    </source>
</evidence>
<comment type="caution">
    <text evidence="17">The sequence shown here is derived from an EMBL/GenBank/DDBJ whole genome shotgun (WGS) entry which is preliminary data.</text>
</comment>
<evidence type="ECO:0000256" key="1">
    <source>
        <dbReference type="ARBA" id="ARBA00001946"/>
    </source>
</evidence>
<dbReference type="EMBL" id="DYZA01000019">
    <property type="protein sequence ID" value="HJD96206.1"/>
    <property type="molecule type" value="Genomic_DNA"/>
</dbReference>
<dbReference type="GO" id="GO:0006166">
    <property type="term" value="P:purine ribonucleoside salvage"/>
    <property type="evidence" value="ECO:0007669"/>
    <property type="project" value="UniProtKB-KW"/>
</dbReference>
<comment type="catalytic activity">
    <reaction evidence="14">
        <text>IMP + diphosphate = hypoxanthine + 5-phospho-alpha-D-ribose 1-diphosphate</text>
        <dbReference type="Rhea" id="RHEA:17973"/>
        <dbReference type="ChEBI" id="CHEBI:17368"/>
        <dbReference type="ChEBI" id="CHEBI:33019"/>
        <dbReference type="ChEBI" id="CHEBI:58017"/>
        <dbReference type="ChEBI" id="CHEBI:58053"/>
        <dbReference type="EC" id="2.4.2.8"/>
    </reaction>
    <physiologicalReaction direction="right-to-left" evidence="14">
        <dbReference type="Rhea" id="RHEA:17975"/>
    </physiologicalReaction>
</comment>
<feature type="domain" description="Phosphoribosyltransferase" evidence="16">
    <location>
        <begin position="4"/>
        <end position="154"/>
    </location>
</feature>
<comment type="similarity">
    <text evidence="4 15">Belongs to the purine/pyrimidine phosphoribosyltransferase family.</text>
</comment>
<evidence type="ECO:0000313" key="17">
    <source>
        <dbReference type="EMBL" id="HJD96206.1"/>
    </source>
</evidence>
<dbReference type="GO" id="GO:0046100">
    <property type="term" value="P:hypoxanthine metabolic process"/>
    <property type="evidence" value="ECO:0007669"/>
    <property type="project" value="TreeGrafter"/>
</dbReference>
<dbReference type="Pfam" id="PF00156">
    <property type="entry name" value="Pribosyltran"/>
    <property type="match status" value="1"/>
</dbReference>
<evidence type="ECO:0000256" key="10">
    <source>
        <dbReference type="ARBA" id="ARBA00022726"/>
    </source>
</evidence>
<comment type="pathway">
    <text evidence="3 15">Purine metabolism; IMP biosynthesis via salvage pathway; IMP from hypoxanthine: step 1/1.</text>
</comment>
<dbReference type="Proteomes" id="UP000698963">
    <property type="component" value="Unassembled WGS sequence"/>
</dbReference>
<reference evidence="17" key="1">
    <citation type="journal article" date="2021" name="PeerJ">
        <title>Extensive microbial diversity within the chicken gut microbiome revealed by metagenomics and culture.</title>
        <authorList>
            <person name="Gilroy R."/>
            <person name="Ravi A."/>
            <person name="Getino M."/>
            <person name="Pursley I."/>
            <person name="Horton D.L."/>
            <person name="Alikhan N.F."/>
            <person name="Baker D."/>
            <person name="Gharbi K."/>
            <person name="Hall N."/>
            <person name="Watson M."/>
            <person name="Adriaenssens E.M."/>
            <person name="Foster-Nyarko E."/>
            <person name="Jarju S."/>
            <person name="Secka A."/>
            <person name="Antonio M."/>
            <person name="Oren A."/>
            <person name="Chaudhuri R.R."/>
            <person name="La Ragione R."/>
            <person name="Hildebrand F."/>
            <person name="Pallen M.J."/>
        </authorList>
    </citation>
    <scope>NUCLEOTIDE SEQUENCE</scope>
    <source>
        <strain evidence="17">ChiGjej2B2-19336</strain>
    </source>
</reference>
<evidence type="ECO:0000256" key="8">
    <source>
        <dbReference type="ARBA" id="ARBA00022679"/>
    </source>
</evidence>
<dbReference type="GO" id="GO:0005829">
    <property type="term" value="C:cytosol"/>
    <property type="evidence" value="ECO:0007669"/>
    <property type="project" value="TreeGrafter"/>
</dbReference>
<sequence length="171" mass="19154">MLREILGEERIRQRVAAMAEEIDELYRDESVIAVCVLKGAFFFFSDLVRAMKTETVVDFVRLASYGAGQSSSGEVRIIKDVEVNVAGRHVLIIEDIVDSGRSMNVLVRHLAALGAKSVRIAVLIDKKERREFVVHTDFVGFDLPAGFIVGYGLDCAERYRNLPAIYELLDC</sequence>
<dbReference type="SUPFAM" id="SSF53271">
    <property type="entry name" value="PRTase-like"/>
    <property type="match status" value="1"/>
</dbReference>
<evidence type="ECO:0000256" key="11">
    <source>
        <dbReference type="ARBA" id="ARBA00022741"/>
    </source>
</evidence>
<accession>A0A921AUA2</accession>
<keyword evidence="11 15" id="KW-0547">Nucleotide-binding</keyword>
<dbReference type="GO" id="GO:0000166">
    <property type="term" value="F:nucleotide binding"/>
    <property type="evidence" value="ECO:0007669"/>
    <property type="project" value="UniProtKB-KW"/>
</dbReference>
<dbReference type="InterPro" id="IPR050408">
    <property type="entry name" value="HGPRT"/>
</dbReference>
<evidence type="ECO:0000256" key="9">
    <source>
        <dbReference type="ARBA" id="ARBA00022723"/>
    </source>
</evidence>
<dbReference type="CDD" id="cd06223">
    <property type="entry name" value="PRTases_typeI"/>
    <property type="match status" value="1"/>
</dbReference>
<evidence type="ECO:0000256" key="15">
    <source>
        <dbReference type="RuleBase" id="RU364099"/>
    </source>
</evidence>
<reference evidence="17" key="2">
    <citation type="submission" date="2021-09" db="EMBL/GenBank/DDBJ databases">
        <authorList>
            <person name="Gilroy R."/>
        </authorList>
    </citation>
    <scope>NUCLEOTIDE SEQUENCE</scope>
    <source>
        <strain evidence="17">ChiGjej2B2-19336</strain>
    </source>
</reference>
<proteinExistence type="inferred from homology"/>
<keyword evidence="8 15" id="KW-0808">Transferase</keyword>
<keyword evidence="7 15" id="KW-0328">Glycosyltransferase</keyword>
<dbReference type="GO" id="GO:0032263">
    <property type="term" value="P:GMP salvage"/>
    <property type="evidence" value="ECO:0007669"/>
    <property type="project" value="TreeGrafter"/>
</dbReference>
<dbReference type="Gene3D" id="3.40.50.2020">
    <property type="match status" value="1"/>
</dbReference>
<comment type="subcellular location">
    <subcellularLocation>
        <location evidence="2 15">Cytoplasm</location>
    </subcellularLocation>
</comment>
<evidence type="ECO:0000256" key="12">
    <source>
        <dbReference type="ARBA" id="ARBA00022842"/>
    </source>
</evidence>